<dbReference type="Gene3D" id="2.40.10.10">
    <property type="entry name" value="Trypsin-like serine proteases"/>
    <property type="match status" value="2"/>
</dbReference>
<evidence type="ECO:0000256" key="1">
    <source>
        <dbReference type="SAM" id="MobiDB-lite"/>
    </source>
</evidence>
<reference evidence="2 3" key="1">
    <citation type="submission" date="2019-03" db="EMBL/GenBank/DDBJ databases">
        <title>Genomic Encyclopedia of Type Strains, Phase IV (KMG-IV): sequencing the most valuable type-strain genomes for metagenomic binning, comparative biology and taxonomic classification.</title>
        <authorList>
            <person name="Goeker M."/>
        </authorList>
    </citation>
    <scope>NUCLEOTIDE SEQUENCE [LARGE SCALE GENOMIC DNA]</scope>
    <source>
        <strain evidence="2 3">DSM 104836</strain>
    </source>
</reference>
<dbReference type="RefSeq" id="WP_132244314.1">
    <property type="nucleotide sequence ID" value="NZ_SLZU01000005.1"/>
</dbReference>
<dbReference type="EMBL" id="SLZU01000005">
    <property type="protein sequence ID" value="TCS64529.1"/>
    <property type="molecule type" value="Genomic_DNA"/>
</dbReference>
<accession>A0A4R3JEL3</accession>
<name>A0A4R3JEL3_9RHOB</name>
<evidence type="ECO:0000313" key="2">
    <source>
        <dbReference type="EMBL" id="TCS64529.1"/>
    </source>
</evidence>
<feature type="compositionally biased region" description="Basic and acidic residues" evidence="1">
    <location>
        <begin position="257"/>
        <end position="272"/>
    </location>
</feature>
<dbReference type="Proteomes" id="UP000295696">
    <property type="component" value="Unassembled WGS sequence"/>
</dbReference>
<comment type="caution">
    <text evidence="2">The sequence shown here is derived from an EMBL/GenBank/DDBJ whole genome shotgun (WGS) entry which is preliminary data.</text>
</comment>
<organism evidence="2 3">
    <name type="scientific">Primorskyibacter sedentarius</name>
    <dbReference type="NCBI Taxonomy" id="745311"/>
    <lineage>
        <taxon>Bacteria</taxon>
        <taxon>Pseudomonadati</taxon>
        <taxon>Pseudomonadota</taxon>
        <taxon>Alphaproteobacteria</taxon>
        <taxon>Rhodobacterales</taxon>
        <taxon>Roseobacteraceae</taxon>
        <taxon>Primorskyibacter</taxon>
    </lineage>
</organism>
<proteinExistence type="predicted"/>
<evidence type="ECO:0000313" key="3">
    <source>
        <dbReference type="Proteomes" id="UP000295696"/>
    </source>
</evidence>
<keyword evidence="3" id="KW-1185">Reference proteome</keyword>
<feature type="region of interest" description="Disordered" evidence="1">
    <location>
        <begin position="252"/>
        <end position="278"/>
    </location>
</feature>
<dbReference type="AlphaFoldDB" id="A0A4R3JEL3"/>
<gene>
    <name evidence="2" type="ORF">EDD52_10590</name>
</gene>
<dbReference type="OrthoDB" id="500593at2"/>
<sequence>MLTVGKMRKALVAHEQVIRRALTALFPSPDEPLSLDAIAMGVEEEDGEDLADMLLATLNQFGKVPHFISYLRARGADPVPLPRDRIFARNIARFTGIEIGEPLHPSFDLGALGDFAARAEAFRCRITLDDAAEGSGAFVAPNLVLTASHVLDRLFAPRADDSPAPRLGIIASDGERYPATCVQRWPYHDGEVNGALPPDGMAQTHVDIALLRVFMPLGQAYGCIDVSADPPDFVGPSMFTLVHYPEGRETGFVSGRVRRDGPGASRLPHDIDTAGGSSGGPGFDRDLRFLGIHQGRWQNVRRLVPYERFRDEPRFRALIEENSKLRFLWSLDRNIEGPLIIGRRQFNTGLAAMLEKPTSRLRGIWIRREDTNSIRGLGFSYDMLEAYLLLHERPDAVLPHRCIRISPSLRTTDLLADLAQLALEDDLAPEALPGTGDGQTTDVAHQESRADALMQAMQRRAEAKGQTWWVFFDNPPNGLSPDVQVQLEHIARHLPTRANLRLILAGYETYRLAPLRFGNVAEADTARRAGLLVEELGPFTRSDVEATINAMITSLSPEAELRPARLQEMTEMSLQGLVADATGEFSGKDLGTVAAQLRRQVKAFLGVDA</sequence>
<dbReference type="SUPFAM" id="SSF50494">
    <property type="entry name" value="Trypsin-like serine proteases"/>
    <property type="match status" value="1"/>
</dbReference>
<dbReference type="InterPro" id="IPR043504">
    <property type="entry name" value="Peptidase_S1_PA_chymotrypsin"/>
</dbReference>
<dbReference type="InterPro" id="IPR009003">
    <property type="entry name" value="Peptidase_S1_PA"/>
</dbReference>
<protein>
    <submittedName>
        <fullName evidence="2">Trypsin-like peptidase</fullName>
    </submittedName>
</protein>
<dbReference type="Pfam" id="PF13365">
    <property type="entry name" value="Trypsin_2"/>
    <property type="match status" value="1"/>
</dbReference>